<sequence length="587" mass="64719">MASLSESQFGAGGKIVTNRRKKRLAATPYDRPQPPPPVVRSPNWFSRVIIPSARAVASGAGKIISSVLYSDNSSSSEDDGSDSEDDVENDNDYNVPSDGINELTKGMTLEVIQSRQGSHSRVRKSDTKHIIEQLIMQEMFSREECNRLIKIINSRVLDYSTTEAGETSLLTMSAGETVGNENVDLYNRTVMEAKTWFEDKKTSPLSDLAYGTCDFNSIVPRNIGSEVGSPVDMAKSYMKVRPPWTSPAKQIEVRTPSTMMMEPFREGTQFSVGNDSLSSLKKRNSLTSGSWNIQEELRRVRSKATDDMLRSLSSKIDLSLAPKSSLEYLGTDIPAASMLEKKIELNSSTLTKSIDAPPNPDAGVRSNPGLSALDLRQDGEVNDMLPSRPTTYVTGNNGDSEAILNDDECTASKRTASGNDVGHHDDPHASDVKGSMTNGEAEFNRIQSSDGYPSAETSLSAQVGAGENDEPSDDGNHNNTISQKNPVEDKCELLSETYIEVPVLTDLNTVSTGSQNIFNMQHEEFLPELTQPAKKHELAEKADGLARKPQVRKSVNRRGRGRGFPWHTLKLNWRYKYLTRYSNNCKM</sequence>
<dbReference type="AlphaFoldDB" id="A0AAD2E091"/>
<dbReference type="EMBL" id="OU503047">
    <property type="protein sequence ID" value="CAI9772299.1"/>
    <property type="molecule type" value="Genomic_DNA"/>
</dbReference>
<evidence type="ECO:0000313" key="2">
    <source>
        <dbReference type="EMBL" id="CAI9772299.1"/>
    </source>
</evidence>
<feature type="compositionally biased region" description="Basic and acidic residues" evidence="1">
    <location>
        <begin position="421"/>
        <end position="431"/>
    </location>
</feature>
<reference evidence="2" key="1">
    <citation type="submission" date="2023-05" db="EMBL/GenBank/DDBJ databases">
        <authorList>
            <person name="Huff M."/>
        </authorList>
    </citation>
    <scope>NUCLEOTIDE SEQUENCE</scope>
</reference>
<feature type="compositionally biased region" description="Acidic residues" evidence="1">
    <location>
        <begin position="76"/>
        <end position="91"/>
    </location>
</feature>
<dbReference type="Proteomes" id="UP000834106">
    <property type="component" value="Chromosome 12"/>
</dbReference>
<dbReference type="GO" id="GO:0005635">
    <property type="term" value="C:nuclear envelope"/>
    <property type="evidence" value="ECO:0007669"/>
    <property type="project" value="TreeGrafter"/>
</dbReference>
<evidence type="ECO:0008006" key="4">
    <source>
        <dbReference type="Google" id="ProtNLM"/>
    </source>
</evidence>
<evidence type="ECO:0000313" key="3">
    <source>
        <dbReference type="Proteomes" id="UP000834106"/>
    </source>
</evidence>
<feature type="region of interest" description="Disordered" evidence="1">
    <location>
        <begin position="70"/>
        <end position="101"/>
    </location>
</feature>
<evidence type="ECO:0000256" key="1">
    <source>
        <dbReference type="SAM" id="MobiDB-lite"/>
    </source>
</evidence>
<protein>
    <recommendedName>
        <fullName evidence="4">Protein KAKU4</fullName>
    </recommendedName>
</protein>
<accession>A0AAD2E091</accession>
<feature type="region of interest" description="Disordered" evidence="1">
    <location>
        <begin position="350"/>
        <end position="487"/>
    </location>
</feature>
<gene>
    <name evidence="2" type="ORF">FPE_LOCUS19729</name>
</gene>
<feature type="region of interest" description="Disordered" evidence="1">
    <location>
        <begin position="1"/>
        <end position="42"/>
    </location>
</feature>
<dbReference type="PANTHER" id="PTHR33416:SF17">
    <property type="entry name" value="PROTEIN KAKU4"/>
    <property type="match status" value="1"/>
</dbReference>
<keyword evidence="3" id="KW-1185">Reference proteome</keyword>
<feature type="compositionally biased region" description="Polar residues" evidence="1">
    <location>
        <begin position="388"/>
        <end position="399"/>
    </location>
</feature>
<proteinExistence type="predicted"/>
<dbReference type="GO" id="GO:0071763">
    <property type="term" value="P:nuclear membrane organization"/>
    <property type="evidence" value="ECO:0007669"/>
    <property type="project" value="TreeGrafter"/>
</dbReference>
<feature type="compositionally biased region" description="Polar residues" evidence="1">
    <location>
        <begin position="445"/>
        <end position="461"/>
    </location>
</feature>
<organism evidence="2 3">
    <name type="scientific">Fraxinus pennsylvanica</name>
    <dbReference type="NCBI Taxonomy" id="56036"/>
    <lineage>
        <taxon>Eukaryota</taxon>
        <taxon>Viridiplantae</taxon>
        <taxon>Streptophyta</taxon>
        <taxon>Embryophyta</taxon>
        <taxon>Tracheophyta</taxon>
        <taxon>Spermatophyta</taxon>
        <taxon>Magnoliopsida</taxon>
        <taxon>eudicotyledons</taxon>
        <taxon>Gunneridae</taxon>
        <taxon>Pentapetalae</taxon>
        <taxon>asterids</taxon>
        <taxon>lamiids</taxon>
        <taxon>Lamiales</taxon>
        <taxon>Oleaceae</taxon>
        <taxon>Oleeae</taxon>
        <taxon>Fraxinus</taxon>
    </lineage>
</organism>
<name>A0AAD2E091_9LAMI</name>
<dbReference type="PANTHER" id="PTHR33416">
    <property type="entry name" value="NUCLEAR PORE COMPLEX PROTEIN NUP1"/>
    <property type="match status" value="1"/>
</dbReference>